<proteinExistence type="predicted"/>
<evidence type="ECO:0000256" key="1">
    <source>
        <dbReference type="SAM" id="MobiDB-lite"/>
    </source>
</evidence>
<feature type="compositionally biased region" description="Pro residues" evidence="1">
    <location>
        <begin position="73"/>
        <end position="86"/>
    </location>
</feature>
<organism evidence="2 3">
    <name type="scientific">Madurella fahalii</name>
    <dbReference type="NCBI Taxonomy" id="1157608"/>
    <lineage>
        <taxon>Eukaryota</taxon>
        <taxon>Fungi</taxon>
        <taxon>Dikarya</taxon>
        <taxon>Ascomycota</taxon>
        <taxon>Pezizomycotina</taxon>
        <taxon>Sordariomycetes</taxon>
        <taxon>Sordariomycetidae</taxon>
        <taxon>Sordariales</taxon>
        <taxon>Sordariales incertae sedis</taxon>
        <taxon>Madurella</taxon>
    </lineage>
</organism>
<protein>
    <recommendedName>
        <fullName evidence="4">BZIP domain-containing protein</fullName>
    </recommendedName>
</protein>
<comment type="caution">
    <text evidence="2">The sequence shown here is derived from an EMBL/GenBank/DDBJ whole genome shotgun (WGS) entry which is preliminary data.</text>
</comment>
<dbReference type="GeneID" id="98171677"/>
<evidence type="ECO:0008006" key="4">
    <source>
        <dbReference type="Google" id="ProtNLM"/>
    </source>
</evidence>
<accession>A0ABQ0FYZ0</accession>
<evidence type="ECO:0000313" key="2">
    <source>
        <dbReference type="EMBL" id="GAB1310722.1"/>
    </source>
</evidence>
<feature type="region of interest" description="Disordered" evidence="1">
    <location>
        <begin position="61"/>
        <end position="222"/>
    </location>
</feature>
<reference evidence="2 3" key="1">
    <citation type="submission" date="2024-09" db="EMBL/GenBank/DDBJ databases">
        <title>Itraconazole resistance in Madurella fahalii resulting from another homologue of gene encoding cytochrome P450 14-alpha sterol demethylase (CYP51).</title>
        <authorList>
            <person name="Yoshioka I."/>
            <person name="Fahal A.H."/>
            <person name="Kaneko S."/>
            <person name="Yaguchi T."/>
        </authorList>
    </citation>
    <scope>NUCLEOTIDE SEQUENCE [LARGE SCALE GENOMIC DNA]</scope>
    <source>
        <strain evidence="2 3">IFM 68171</strain>
    </source>
</reference>
<keyword evidence="3" id="KW-1185">Reference proteome</keyword>
<name>A0ABQ0FYZ0_9PEZI</name>
<evidence type="ECO:0000313" key="3">
    <source>
        <dbReference type="Proteomes" id="UP001628179"/>
    </source>
</evidence>
<dbReference type="Proteomes" id="UP001628179">
    <property type="component" value="Unassembled WGS sequence"/>
</dbReference>
<gene>
    <name evidence="2" type="ORF">MFIFM68171_00932</name>
</gene>
<feature type="compositionally biased region" description="Low complexity" evidence="1">
    <location>
        <begin position="93"/>
        <end position="111"/>
    </location>
</feature>
<sequence>MYQPYPQNGLEYIPWTNEPEHHALPNPGGMWPGAGPLMPYDSPTLFDNTSNEMGWTDNGALWDPSATASPSLEPYPPIWPISPGGPPSNDAWSPSNQPLPSPLSEIPSPILTGTASAENGLASFGSAIPSSQRPADMRRPSSSFDAGARLPAPDHPSKVKGRGSGKDSRAASSKKPARPEPKPRPRGHARHKSDSASANPSGDRPGTRLGGVLPHGIDPRAASERIRREAWERCRTEVMEMSQRRLMLLDHERGALERETQRLQANIGLMRETIARQQAGLEDAVTRAERLGFPSSG</sequence>
<dbReference type="RefSeq" id="XP_070912455.1">
    <property type="nucleotide sequence ID" value="XM_071056354.1"/>
</dbReference>
<dbReference type="EMBL" id="BAAFSV010000001">
    <property type="protein sequence ID" value="GAB1310722.1"/>
    <property type="molecule type" value="Genomic_DNA"/>
</dbReference>